<dbReference type="AlphaFoldDB" id="A0A9D1FM63"/>
<reference evidence="1" key="2">
    <citation type="journal article" date="2021" name="PeerJ">
        <title>Extensive microbial diversity within the chicken gut microbiome revealed by metagenomics and culture.</title>
        <authorList>
            <person name="Gilroy R."/>
            <person name="Ravi A."/>
            <person name="Getino M."/>
            <person name="Pursley I."/>
            <person name="Horton D.L."/>
            <person name="Alikhan N.F."/>
            <person name="Baker D."/>
            <person name="Gharbi K."/>
            <person name="Hall N."/>
            <person name="Watson M."/>
            <person name="Adriaenssens E.M."/>
            <person name="Foster-Nyarko E."/>
            <person name="Jarju S."/>
            <person name="Secka A."/>
            <person name="Antonio M."/>
            <person name="Oren A."/>
            <person name="Chaudhuri R.R."/>
            <person name="La Ragione R."/>
            <person name="Hildebrand F."/>
            <person name="Pallen M.J."/>
        </authorList>
    </citation>
    <scope>NUCLEOTIDE SEQUENCE</scope>
    <source>
        <strain evidence="1">CHK199-13235</strain>
    </source>
</reference>
<proteinExistence type="predicted"/>
<comment type="caution">
    <text evidence="1">The sequence shown here is derived from an EMBL/GenBank/DDBJ whole genome shotgun (WGS) entry which is preliminary data.</text>
</comment>
<dbReference type="EMBL" id="DVJP01000040">
    <property type="protein sequence ID" value="HIS76396.1"/>
    <property type="molecule type" value="Genomic_DNA"/>
</dbReference>
<accession>A0A9D1FM63</accession>
<protein>
    <submittedName>
        <fullName evidence="1">Uncharacterized protein</fullName>
    </submittedName>
</protein>
<evidence type="ECO:0000313" key="1">
    <source>
        <dbReference type="EMBL" id="HIS76396.1"/>
    </source>
</evidence>
<evidence type="ECO:0000313" key="2">
    <source>
        <dbReference type="Proteomes" id="UP000824002"/>
    </source>
</evidence>
<name>A0A9D1FM63_9FIRM</name>
<gene>
    <name evidence="1" type="ORF">IAB51_06225</name>
</gene>
<dbReference type="Proteomes" id="UP000824002">
    <property type="component" value="Unassembled WGS sequence"/>
</dbReference>
<sequence length="91" mass="10815">MKRILPFLFAYIGWENTDGQQESQEAYDKSEELYAQLLDLIPQEARPVLMDYVNSITRQDFAFYCNDLEMAARIGIQLYRELLEPVDFQER</sequence>
<organism evidence="1 2">
    <name type="scientific">Candidatus Merdivicinus excrementipullorum</name>
    <dbReference type="NCBI Taxonomy" id="2840867"/>
    <lineage>
        <taxon>Bacteria</taxon>
        <taxon>Bacillati</taxon>
        <taxon>Bacillota</taxon>
        <taxon>Clostridia</taxon>
        <taxon>Eubacteriales</taxon>
        <taxon>Oscillospiraceae</taxon>
        <taxon>Oscillospiraceae incertae sedis</taxon>
        <taxon>Candidatus Merdivicinus</taxon>
    </lineage>
</organism>
<reference evidence="1" key="1">
    <citation type="submission" date="2020-10" db="EMBL/GenBank/DDBJ databases">
        <authorList>
            <person name="Gilroy R."/>
        </authorList>
    </citation>
    <scope>NUCLEOTIDE SEQUENCE</scope>
    <source>
        <strain evidence="1">CHK199-13235</strain>
    </source>
</reference>